<sequence>MLAGGRVTLTLMIGDVLEVLPQLDARVDAWFLDGFAPSKNPDMWQPPLFEQMARLSAPAPASPLSPARARCGAAWPRPVSRSGKRPATAPSAISVTAGSPRRLTPAGKRLGTPGRARWRERSAIVVGGGLAGAASARSLALRGWQVTLIERMPQLASAASGNPQGVLYTKLSPHLTPLTRLVLSGYAYSLRALRGLLPEDGDWQACGVLQLAHDGKEAEKQQALAELNLPESVMRPLDRDAASKLAGTDLPCGGLFFPRAAGCIRPRWCASWPTTRIS</sequence>
<evidence type="ECO:0000259" key="11">
    <source>
        <dbReference type="Pfam" id="PF01266"/>
    </source>
</evidence>
<keyword evidence="8" id="KW-0560">Oxidoreductase</keyword>
<evidence type="ECO:0000256" key="7">
    <source>
        <dbReference type="ARBA" id="ARBA00022827"/>
    </source>
</evidence>
<dbReference type="PANTHER" id="PTHR13847">
    <property type="entry name" value="SARCOSINE DEHYDROGENASE-RELATED"/>
    <property type="match status" value="1"/>
</dbReference>
<keyword evidence="5" id="KW-0949">S-adenosyl-L-methionine</keyword>
<dbReference type="GO" id="GO:0032259">
    <property type="term" value="P:methylation"/>
    <property type="evidence" value="ECO:0007669"/>
    <property type="project" value="UniProtKB-KW"/>
</dbReference>
<dbReference type="InterPro" id="IPR036188">
    <property type="entry name" value="FAD/NAD-bd_sf"/>
</dbReference>
<evidence type="ECO:0000256" key="8">
    <source>
        <dbReference type="ARBA" id="ARBA00023002"/>
    </source>
</evidence>
<evidence type="ECO:0000256" key="2">
    <source>
        <dbReference type="ARBA" id="ARBA00022603"/>
    </source>
</evidence>
<evidence type="ECO:0000259" key="12">
    <source>
        <dbReference type="Pfam" id="PF05430"/>
    </source>
</evidence>
<keyword evidence="7" id="KW-0274">FAD</keyword>
<dbReference type="AlphaFoldDB" id="A0A447TBQ1"/>
<dbReference type="GO" id="GO:0005737">
    <property type="term" value="C:cytoplasm"/>
    <property type="evidence" value="ECO:0007669"/>
    <property type="project" value="TreeGrafter"/>
</dbReference>
<keyword evidence="9" id="KW-0511">Multifunctional enzyme</keyword>
<keyword evidence="6" id="KW-0819">tRNA processing</keyword>
<evidence type="ECO:0000256" key="3">
    <source>
        <dbReference type="ARBA" id="ARBA00022630"/>
    </source>
</evidence>
<dbReference type="Gene3D" id="3.30.9.10">
    <property type="entry name" value="D-Amino Acid Oxidase, subunit A, domain 2"/>
    <property type="match status" value="1"/>
</dbReference>
<keyword evidence="1" id="KW-0963">Cytoplasm</keyword>
<proteinExistence type="predicted"/>
<protein>
    <submittedName>
        <fullName evidence="13">tRNA 5-methylaminomethyl-2-thiouridine biosynthesis bifunctional protein MnmC</fullName>
    </submittedName>
</protein>
<dbReference type="InterPro" id="IPR008471">
    <property type="entry name" value="MnmC-like_methylTransf"/>
</dbReference>
<name>A0A447TBQ1_CHRVL</name>
<dbReference type="GO" id="GO:0002098">
    <property type="term" value="P:tRNA wobble uridine modification"/>
    <property type="evidence" value="ECO:0007669"/>
    <property type="project" value="TreeGrafter"/>
</dbReference>
<evidence type="ECO:0000256" key="6">
    <source>
        <dbReference type="ARBA" id="ARBA00022694"/>
    </source>
</evidence>
<keyword evidence="4" id="KW-0808">Transferase</keyword>
<dbReference type="Pfam" id="PF01266">
    <property type="entry name" value="DAO"/>
    <property type="match status" value="1"/>
</dbReference>
<dbReference type="Pfam" id="PF05430">
    <property type="entry name" value="Methyltransf_30"/>
    <property type="match status" value="1"/>
</dbReference>
<dbReference type="GO" id="GO:0016645">
    <property type="term" value="F:oxidoreductase activity, acting on the CH-NH group of donors"/>
    <property type="evidence" value="ECO:0007669"/>
    <property type="project" value="InterPro"/>
</dbReference>
<keyword evidence="3" id="KW-0285">Flavoprotein</keyword>
<keyword evidence="2" id="KW-0489">Methyltransferase</keyword>
<dbReference type="GO" id="GO:0004808">
    <property type="term" value="F:tRNA (5-methylaminomethyl-2-thiouridylate)(34)-methyltransferase activity"/>
    <property type="evidence" value="ECO:0007669"/>
    <property type="project" value="TreeGrafter"/>
</dbReference>
<evidence type="ECO:0000256" key="5">
    <source>
        <dbReference type="ARBA" id="ARBA00022691"/>
    </source>
</evidence>
<evidence type="ECO:0000256" key="1">
    <source>
        <dbReference type="ARBA" id="ARBA00022490"/>
    </source>
</evidence>
<organism evidence="13 14">
    <name type="scientific">Chromobacterium violaceum</name>
    <dbReference type="NCBI Taxonomy" id="536"/>
    <lineage>
        <taxon>Bacteria</taxon>
        <taxon>Pseudomonadati</taxon>
        <taxon>Pseudomonadota</taxon>
        <taxon>Betaproteobacteria</taxon>
        <taxon>Neisseriales</taxon>
        <taxon>Chromobacteriaceae</taxon>
        <taxon>Chromobacterium</taxon>
    </lineage>
</organism>
<evidence type="ECO:0000313" key="14">
    <source>
        <dbReference type="Proteomes" id="UP000275777"/>
    </source>
</evidence>
<dbReference type="InterPro" id="IPR006076">
    <property type="entry name" value="FAD-dep_OxRdtase"/>
</dbReference>
<gene>
    <name evidence="13" type="primary">mnmC_2</name>
    <name evidence="13" type="ORF">NCTC9695_02752</name>
</gene>
<dbReference type="SUPFAM" id="SSF51905">
    <property type="entry name" value="FAD/NAD(P)-binding domain"/>
    <property type="match status" value="1"/>
</dbReference>
<evidence type="ECO:0000313" key="13">
    <source>
        <dbReference type="EMBL" id="VEB42304.1"/>
    </source>
</evidence>
<evidence type="ECO:0000256" key="9">
    <source>
        <dbReference type="ARBA" id="ARBA00023268"/>
    </source>
</evidence>
<reference evidence="13 14" key="1">
    <citation type="submission" date="2018-12" db="EMBL/GenBank/DDBJ databases">
        <authorList>
            <consortium name="Pathogen Informatics"/>
        </authorList>
    </citation>
    <scope>NUCLEOTIDE SEQUENCE [LARGE SCALE GENOMIC DNA]</scope>
    <source>
        <strain evidence="13 14">NCTC9695</strain>
    </source>
</reference>
<evidence type="ECO:0000256" key="4">
    <source>
        <dbReference type="ARBA" id="ARBA00022679"/>
    </source>
</evidence>
<dbReference type="InterPro" id="IPR029063">
    <property type="entry name" value="SAM-dependent_MTases_sf"/>
</dbReference>
<feature type="region of interest" description="Disordered" evidence="10">
    <location>
        <begin position="75"/>
        <end position="114"/>
    </location>
</feature>
<dbReference type="EMBL" id="LR134182">
    <property type="protein sequence ID" value="VEB42304.1"/>
    <property type="molecule type" value="Genomic_DNA"/>
</dbReference>
<feature type="domain" description="MnmC-like methyltransferase" evidence="12">
    <location>
        <begin position="3"/>
        <end position="58"/>
    </location>
</feature>
<feature type="domain" description="FAD dependent oxidoreductase" evidence="11">
    <location>
        <begin position="123"/>
        <end position="267"/>
    </location>
</feature>
<dbReference type="PANTHER" id="PTHR13847:SF283">
    <property type="entry name" value="TRNA 5-METHYLAMINOMETHYL-2-THIOURIDINE BIOSYNTHESIS BIFUNCTIONAL PROTEIN MNMC"/>
    <property type="match status" value="1"/>
</dbReference>
<dbReference type="Gene3D" id="3.40.50.150">
    <property type="entry name" value="Vaccinia Virus protein VP39"/>
    <property type="match status" value="1"/>
</dbReference>
<dbReference type="Proteomes" id="UP000275777">
    <property type="component" value="Chromosome"/>
</dbReference>
<evidence type="ECO:0000256" key="10">
    <source>
        <dbReference type="SAM" id="MobiDB-lite"/>
    </source>
</evidence>
<dbReference type="Gene3D" id="3.50.50.60">
    <property type="entry name" value="FAD/NAD(P)-binding domain"/>
    <property type="match status" value="1"/>
</dbReference>
<accession>A0A447TBQ1</accession>